<sequence length="118" mass="13234">MYRHPSRRDPHCALSDNFLHVSLVPLRSAGVHLLLPGAYHCILLQDVCSVVLNHFASSVLSVSAVNVFLLVKKNEDLKGRFYTGHMSSEESPTGGYLLLAEDWMADPLRKRQSLDFIN</sequence>
<accession>A0AAV6ZRZ7</accession>
<protein>
    <submittedName>
        <fullName evidence="1">Uncharacterized protein</fullName>
    </submittedName>
</protein>
<name>A0AAV6ZRZ7_ENGPU</name>
<proteinExistence type="predicted"/>
<gene>
    <name evidence="1" type="ORF">GDO81_004413</name>
</gene>
<dbReference type="Proteomes" id="UP000824782">
    <property type="component" value="Unassembled WGS sequence"/>
</dbReference>
<dbReference type="AlphaFoldDB" id="A0AAV6ZRZ7"/>
<reference evidence="1" key="1">
    <citation type="thesis" date="2020" institute="ProQuest LLC" country="789 East Eisenhower Parkway, Ann Arbor, MI, USA">
        <title>Comparative Genomics and Chromosome Evolution.</title>
        <authorList>
            <person name="Mudd A.B."/>
        </authorList>
    </citation>
    <scope>NUCLEOTIDE SEQUENCE</scope>
    <source>
        <strain evidence="1">237g6f4</strain>
        <tissue evidence="1">Blood</tissue>
    </source>
</reference>
<evidence type="ECO:0000313" key="2">
    <source>
        <dbReference type="Proteomes" id="UP000824782"/>
    </source>
</evidence>
<dbReference type="EMBL" id="WNYA01000011">
    <property type="protein sequence ID" value="KAG8552114.1"/>
    <property type="molecule type" value="Genomic_DNA"/>
</dbReference>
<evidence type="ECO:0000313" key="1">
    <source>
        <dbReference type="EMBL" id="KAG8552114.1"/>
    </source>
</evidence>
<keyword evidence="2" id="KW-1185">Reference proteome</keyword>
<comment type="caution">
    <text evidence="1">The sequence shown here is derived from an EMBL/GenBank/DDBJ whole genome shotgun (WGS) entry which is preliminary data.</text>
</comment>
<organism evidence="1 2">
    <name type="scientific">Engystomops pustulosus</name>
    <name type="common">Tungara frog</name>
    <name type="synonym">Physalaemus pustulosus</name>
    <dbReference type="NCBI Taxonomy" id="76066"/>
    <lineage>
        <taxon>Eukaryota</taxon>
        <taxon>Metazoa</taxon>
        <taxon>Chordata</taxon>
        <taxon>Craniata</taxon>
        <taxon>Vertebrata</taxon>
        <taxon>Euteleostomi</taxon>
        <taxon>Amphibia</taxon>
        <taxon>Batrachia</taxon>
        <taxon>Anura</taxon>
        <taxon>Neobatrachia</taxon>
        <taxon>Hyloidea</taxon>
        <taxon>Leptodactylidae</taxon>
        <taxon>Leiuperinae</taxon>
        <taxon>Engystomops</taxon>
    </lineage>
</organism>